<dbReference type="GO" id="GO:0006508">
    <property type="term" value="P:proteolysis"/>
    <property type="evidence" value="ECO:0007669"/>
    <property type="project" value="UniProtKB-KW"/>
</dbReference>
<reference evidence="9 10" key="1">
    <citation type="submission" date="2024-09" db="EMBL/GenBank/DDBJ databases">
        <authorList>
            <person name="Sun Q."/>
            <person name="Mori K."/>
        </authorList>
    </citation>
    <scope>NUCLEOTIDE SEQUENCE [LARGE SCALE GENOMIC DNA]</scope>
    <source>
        <strain evidence="9 10">JCM 3143</strain>
    </source>
</reference>
<keyword evidence="10" id="KW-1185">Reference proteome</keyword>
<evidence type="ECO:0000256" key="6">
    <source>
        <dbReference type="ARBA" id="ARBA00023136"/>
    </source>
</evidence>
<feature type="transmembrane region" description="Helical" evidence="7">
    <location>
        <begin position="172"/>
        <end position="190"/>
    </location>
</feature>
<dbReference type="Gene3D" id="1.20.1540.10">
    <property type="entry name" value="Rhomboid-like"/>
    <property type="match status" value="1"/>
</dbReference>
<keyword evidence="5 7" id="KW-1133">Transmembrane helix</keyword>
<feature type="transmembrane region" description="Helical" evidence="7">
    <location>
        <begin position="81"/>
        <end position="100"/>
    </location>
</feature>
<evidence type="ECO:0000256" key="7">
    <source>
        <dbReference type="SAM" id="Phobius"/>
    </source>
</evidence>
<evidence type="ECO:0000313" key="10">
    <source>
        <dbReference type="Proteomes" id="UP001589532"/>
    </source>
</evidence>
<evidence type="ECO:0000256" key="5">
    <source>
        <dbReference type="ARBA" id="ARBA00022989"/>
    </source>
</evidence>
<comment type="similarity">
    <text evidence="2">Belongs to the peptidase S54 family.</text>
</comment>
<dbReference type="SUPFAM" id="SSF144091">
    <property type="entry name" value="Rhomboid-like"/>
    <property type="match status" value="1"/>
</dbReference>
<comment type="caution">
    <text evidence="9">The sequence shown here is derived from an EMBL/GenBank/DDBJ whole genome shotgun (WGS) entry which is preliminary data.</text>
</comment>
<keyword evidence="9" id="KW-0645">Protease</keyword>
<feature type="domain" description="Peptidase S54 rhomboid" evidence="8">
    <location>
        <begin position="41"/>
        <end position="150"/>
    </location>
</feature>
<accession>A0ABV5SJ38</accession>
<protein>
    <submittedName>
        <fullName evidence="9">Rhomboid family intramembrane serine protease</fullName>
        <ecNumber evidence="9">3.4.21.105</ecNumber>
    </submittedName>
</protein>
<feature type="transmembrane region" description="Helical" evidence="7">
    <location>
        <begin position="55"/>
        <end position="74"/>
    </location>
</feature>
<organism evidence="9 10">
    <name type="scientific">Nonomuraea helvata</name>
    <dbReference type="NCBI Taxonomy" id="37484"/>
    <lineage>
        <taxon>Bacteria</taxon>
        <taxon>Bacillati</taxon>
        <taxon>Actinomycetota</taxon>
        <taxon>Actinomycetes</taxon>
        <taxon>Streptosporangiales</taxon>
        <taxon>Streptosporangiaceae</taxon>
        <taxon>Nonomuraea</taxon>
    </lineage>
</organism>
<dbReference type="EC" id="3.4.21.105" evidence="9"/>
<dbReference type="Proteomes" id="UP001589532">
    <property type="component" value="Unassembled WGS sequence"/>
</dbReference>
<dbReference type="Pfam" id="PF01694">
    <property type="entry name" value="Rhomboid"/>
    <property type="match status" value="1"/>
</dbReference>
<dbReference type="PANTHER" id="PTHR43731:SF14">
    <property type="entry name" value="PRESENILIN-ASSOCIATED RHOMBOID-LIKE PROTEIN, MITOCHONDRIAL"/>
    <property type="match status" value="1"/>
</dbReference>
<evidence type="ECO:0000256" key="1">
    <source>
        <dbReference type="ARBA" id="ARBA00004141"/>
    </source>
</evidence>
<gene>
    <name evidence="9" type="ORF">ACFFSA_45790</name>
</gene>
<evidence type="ECO:0000313" key="9">
    <source>
        <dbReference type="EMBL" id="MFB9630431.1"/>
    </source>
</evidence>
<name>A0ABV5SJ38_9ACTN</name>
<dbReference type="GO" id="GO:0008233">
    <property type="term" value="F:peptidase activity"/>
    <property type="evidence" value="ECO:0007669"/>
    <property type="project" value="UniProtKB-KW"/>
</dbReference>
<evidence type="ECO:0000256" key="3">
    <source>
        <dbReference type="ARBA" id="ARBA00022692"/>
    </source>
</evidence>
<feature type="transmembrane region" description="Helical" evidence="7">
    <location>
        <begin position="136"/>
        <end position="160"/>
    </location>
</feature>
<dbReference type="InterPro" id="IPR022764">
    <property type="entry name" value="Peptidase_S54_rhomboid_dom"/>
</dbReference>
<feature type="transmembrane region" description="Helical" evidence="7">
    <location>
        <begin position="106"/>
        <end position="124"/>
    </location>
</feature>
<evidence type="ECO:0000256" key="4">
    <source>
        <dbReference type="ARBA" id="ARBA00022801"/>
    </source>
</evidence>
<sequence length="224" mass="23166">MFKPYVTVATFAITAIPSLLQFVIPGLEPALMRDPAAIRGGEWWRLVTALVVQDGGLGGTLFNLASLAVLGYCAERSLGPIRWLALYAAGALAGEISGYLTNDPGAGNSIAVCGLAAGLALAAAERLDRSLGAFYAVVLAASLLSDLGTWGIIAMIALMAAGAQLVGQRERVPLWLLVAVPVAAAAVLIARLDLHGFALLGGILVGWILQGTYSSASRRTEPLV</sequence>
<comment type="subcellular location">
    <subcellularLocation>
        <location evidence="1">Membrane</location>
        <topology evidence="1">Multi-pass membrane protein</topology>
    </subcellularLocation>
</comment>
<keyword evidence="3 7" id="KW-0812">Transmembrane</keyword>
<dbReference type="PANTHER" id="PTHR43731">
    <property type="entry name" value="RHOMBOID PROTEASE"/>
    <property type="match status" value="1"/>
</dbReference>
<evidence type="ECO:0000256" key="2">
    <source>
        <dbReference type="ARBA" id="ARBA00009045"/>
    </source>
</evidence>
<dbReference type="InterPro" id="IPR050925">
    <property type="entry name" value="Rhomboid_protease_S54"/>
</dbReference>
<keyword evidence="4 9" id="KW-0378">Hydrolase</keyword>
<proteinExistence type="inferred from homology"/>
<keyword evidence="6 7" id="KW-0472">Membrane</keyword>
<dbReference type="EMBL" id="JBHMBW010000098">
    <property type="protein sequence ID" value="MFB9630431.1"/>
    <property type="molecule type" value="Genomic_DNA"/>
</dbReference>
<dbReference type="InterPro" id="IPR035952">
    <property type="entry name" value="Rhomboid-like_sf"/>
</dbReference>
<evidence type="ECO:0000259" key="8">
    <source>
        <dbReference type="Pfam" id="PF01694"/>
    </source>
</evidence>
<feature type="transmembrane region" description="Helical" evidence="7">
    <location>
        <begin position="197"/>
        <end position="216"/>
    </location>
</feature>
<dbReference type="RefSeq" id="WP_344991769.1">
    <property type="nucleotide sequence ID" value="NZ_BAAAXV010000005.1"/>
</dbReference>